<feature type="transmembrane region" description="Helical" evidence="1">
    <location>
        <begin position="41"/>
        <end position="59"/>
    </location>
</feature>
<reference evidence="3" key="1">
    <citation type="submission" date="2015-12" db="EMBL/GenBank/DDBJ databases">
        <authorList>
            <person name="Zhang G."/>
            <person name="Stingl U."/>
        </authorList>
    </citation>
    <scope>NUCLEOTIDE SEQUENCE [LARGE SCALE GENOMIC DNA]</scope>
    <source>
        <strain evidence="3">ZGT108</strain>
    </source>
</reference>
<dbReference type="OrthoDB" id="7862519at2"/>
<dbReference type="RefSeq" id="WP_068334375.1">
    <property type="nucleotide sequence ID" value="NZ_LQBP01000003.1"/>
</dbReference>
<evidence type="ECO:0000313" key="2">
    <source>
        <dbReference type="EMBL" id="KUJ79850.1"/>
    </source>
</evidence>
<protein>
    <submittedName>
        <fullName evidence="2">Uncharacterized protein</fullName>
    </submittedName>
</protein>
<keyword evidence="1" id="KW-0472">Membrane</keyword>
<dbReference type="STRING" id="1685378.AVO44_06660"/>
<comment type="caution">
    <text evidence="2">The sequence shown here is derived from an EMBL/GenBank/DDBJ whole genome shotgun (WGS) entry which is preliminary data.</text>
</comment>
<keyword evidence="1" id="KW-0812">Transmembrane</keyword>
<dbReference type="AlphaFoldDB" id="A0A0X3U2L2"/>
<keyword evidence="3" id="KW-1185">Reference proteome</keyword>
<dbReference type="Proteomes" id="UP000053690">
    <property type="component" value="Unassembled WGS sequence"/>
</dbReference>
<gene>
    <name evidence="2" type="ORF">AVO44_06660</name>
</gene>
<accession>A0A0X3U2L2</accession>
<keyword evidence="1" id="KW-1133">Transmembrane helix</keyword>
<sequence>MQQDVLATIQPSPARRWLGVGMLSIVGGLVLFVAVTRPPEPMWLIFLIAVGGGTFWLAYRMWQATSDSIELTETELRTGTGRLIAKVEDIEAVDRGVFAFKPSNGFLLKTRNSAENSWDPGLWWRLGRRVGVGGMTTAAETKFLSEVLTALITQYSPVQKDYPR</sequence>
<organism evidence="2 3">
    <name type="scientific">Ruegeria profundi</name>
    <dbReference type="NCBI Taxonomy" id="1685378"/>
    <lineage>
        <taxon>Bacteria</taxon>
        <taxon>Pseudomonadati</taxon>
        <taxon>Pseudomonadota</taxon>
        <taxon>Alphaproteobacteria</taxon>
        <taxon>Rhodobacterales</taxon>
        <taxon>Roseobacteraceae</taxon>
        <taxon>Ruegeria</taxon>
    </lineage>
</organism>
<feature type="transmembrane region" description="Helical" evidence="1">
    <location>
        <begin position="17"/>
        <end position="35"/>
    </location>
</feature>
<evidence type="ECO:0000313" key="3">
    <source>
        <dbReference type="Proteomes" id="UP000053690"/>
    </source>
</evidence>
<name>A0A0X3U2L2_9RHOB</name>
<proteinExistence type="predicted"/>
<dbReference type="EMBL" id="LQBP01000003">
    <property type="protein sequence ID" value="KUJ79850.1"/>
    <property type="molecule type" value="Genomic_DNA"/>
</dbReference>
<evidence type="ECO:0000256" key="1">
    <source>
        <dbReference type="SAM" id="Phobius"/>
    </source>
</evidence>